<dbReference type="AlphaFoldDB" id="A0AAV9VRC8"/>
<keyword evidence="1" id="KW-0732">Signal</keyword>
<feature type="chain" id="PRO_5043922902" evidence="1">
    <location>
        <begin position="19"/>
        <end position="156"/>
    </location>
</feature>
<comment type="caution">
    <text evidence="2">The sequence shown here is derived from an EMBL/GenBank/DDBJ whole genome shotgun (WGS) entry which is preliminary data.</text>
</comment>
<feature type="signal peptide" evidence="1">
    <location>
        <begin position="1"/>
        <end position="18"/>
    </location>
</feature>
<keyword evidence="3" id="KW-1185">Reference proteome</keyword>
<accession>A0AAV9VRC8</accession>
<evidence type="ECO:0000313" key="2">
    <source>
        <dbReference type="EMBL" id="KAK6495049.1"/>
    </source>
</evidence>
<protein>
    <submittedName>
        <fullName evidence="2">Uncharacterized protein</fullName>
    </submittedName>
</protein>
<reference evidence="2 3" key="1">
    <citation type="submission" date="2023-08" db="EMBL/GenBank/DDBJ databases">
        <authorList>
            <person name="Palmer J.M."/>
        </authorList>
    </citation>
    <scope>NUCLEOTIDE SEQUENCE [LARGE SCALE GENOMIC DNA]</scope>
    <source>
        <strain evidence="2 3">TWF481</strain>
    </source>
</reference>
<gene>
    <name evidence="2" type="ORF">TWF481_003076</name>
</gene>
<evidence type="ECO:0000313" key="3">
    <source>
        <dbReference type="Proteomes" id="UP001370758"/>
    </source>
</evidence>
<dbReference type="EMBL" id="JAVHJL010000013">
    <property type="protein sequence ID" value="KAK6495049.1"/>
    <property type="molecule type" value="Genomic_DNA"/>
</dbReference>
<organism evidence="2 3">
    <name type="scientific">Arthrobotrys musiformis</name>
    <dbReference type="NCBI Taxonomy" id="47236"/>
    <lineage>
        <taxon>Eukaryota</taxon>
        <taxon>Fungi</taxon>
        <taxon>Dikarya</taxon>
        <taxon>Ascomycota</taxon>
        <taxon>Pezizomycotina</taxon>
        <taxon>Orbiliomycetes</taxon>
        <taxon>Orbiliales</taxon>
        <taxon>Orbiliaceae</taxon>
        <taxon>Arthrobotrys</taxon>
    </lineage>
</organism>
<sequence>MKLTTLFTALTIATCVSAQTRDPAEPILPTIITIKPTLITRSLTLIITPTPATSIIITKPCGLCPISTTKTITPIFKRPPICPEYLCFPCNDLSLEKRGEEVEKRQLPTSTVLASCCCGTLPPTTTTVTKHPCPNPCACTITTTIVAPSCVRPTIY</sequence>
<evidence type="ECO:0000256" key="1">
    <source>
        <dbReference type="SAM" id="SignalP"/>
    </source>
</evidence>
<dbReference type="Proteomes" id="UP001370758">
    <property type="component" value="Unassembled WGS sequence"/>
</dbReference>
<proteinExistence type="predicted"/>
<name>A0AAV9VRC8_9PEZI</name>